<dbReference type="PROSITE" id="PS51689">
    <property type="entry name" value="SAM_RNA_A_N6_MT"/>
    <property type="match status" value="1"/>
</dbReference>
<feature type="binding site" evidence="8 9">
    <location>
        <position position="58"/>
    </location>
    <ligand>
        <name>S-adenosyl-L-methionine</name>
        <dbReference type="ChEBI" id="CHEBI:59789"/>
    </ligand>
</feature>
<keyword evidence="6 8" id="KW-0694">RNA-binding</keyword>
<feature type="binding site" evidence="8 9">
    <location>
        <position position="33"/>
    </location>
    <ligand>
        <name>S-adenosyl-L-methionine</name>
        <dbReference type="ChEBI" id="CHEBI:59789"/>
    </ligand>
</feature>
<evidence type="ECO:0000256" key="7">
    <source>
        <dbReference type="ARBA" id="ARBA00049167"/>
    </source>
</evidence>
<dbReference type="RefSeq" id="WP_072693289.1">
    <property type="nucleotide sequence ID" value="NZ_FOSJ01000034.1"/>
</dbReference>
<accession>A0A1I3ZHX9</accession>
<keyword evidence="4 8" id="KW-0808">Transferase</keyword>
<dbReference type="GO" id="GO:0003723">
    <property type="term" value="F:RNA binding"/>
    <property type="evidence" value="ECO:0007669"/>
    <property type="project" value="UniProtKB-UniRule"/>
</dbReference>
<protein>
    <recommendedName>
        <fullName evidence="8">Ribosomal RNA small subunit methyltransferase A</fullName>
        <ecNumber evidence="8">2.1.1.182</ecNumber>
    </recommendedName>
    <alternativeName>
        <fullName evidence="8">16S rRNA (adenine(1518)-N(6)/adenine(1519)-N(6))-dimethyltransferase</fullName>
    </alternativeName>
    <alternativeName>
        <fullName evidence="8">16S rRNA dimethyladenosine transferase</fullName>
    </alternativeName>
    <alternativeName>
        <fullName evidence="8">16S rRNA dimethylase</fullName>
    </alternativeName>
    <alternativeName>
        <fullName evidence="8">S-adenosylmethionine-6-N', N'-adenosyl(rRNA) dimethyltransferase</fullName>
    </alternativeName>
</protein>
<dbReference type="AlphaFoldDB" id="A0A1I3ZHX9"/>
<dbReference type="GO" id="GO:0052910">
    <property type="term" value="F:23S rRNA (adenine(2085)-N(6))-dimethyltransferase activity"/>
    <property type="evidence" value="ECO:0007669"/>
    <property type="project" value="UniProtKB-EC"/>
</dbReference>
<dbReference type="Gene3D" id="3.40.50.150">
    <property type="entry name" value="Vaccinia Virus protein VP39"/>
    <property type="match status" value="1"/>
</dbReference>
<gene>
    <name evidence="8" type="primary">rsmA</name>
    <name evidence="8" type="synonym">ksgA</name>
    <name evidence="11" type="ORF">SAMN04488569_10348</name>
</gene>
<dbReference type="PROSITE" id="PS01131">
    <property type="entry name" value="RRNA_A_DIMETH"/>
    <property type="match status" value="1"/>
</dbReference>
<dbReference type="InterPro" id="IPR001737">
    <property type="entry name" value="KsgA/Erm"/>
</dbReference>
<sequence>MSEHKDIATPARTKAILDKYHLAAKKSLGQNFIVDTNILEKIVATGSIDKETTVIEVGPGIGALTEQIAKKAKEVIAFEIDDRLLPVLEDTLSPYNNVKVIHQDILKVDLKVFEEEYLKEAERVVVIANLPYYVTTPIILEFLESSLPIDSMVLMMQKEVANRLSASPSTKAYGSLSIAVQYYMDAEVAFIVPKTVFTPQPNVESAVIRLSRKEIPEVMVKDEAAFFQVARSAFVQRRKTLWNNLQSAYGKEPEIKEKLKKSLDIAGIDPTRRGETLSLKEFGRLSDALVEQKLQIELKK</sequence>
<evidence type="ECO:0000256" key="4">
    <source>
        <dbReference type="ARBA" id="ARBA00022679"/>
    </source>
</evidence>
<dbReference type="EC" id="2.1.1.182" evidence="8"/>
<evidence type="ECO:0000256" key="5">
    <source>
        <dbReference type="ARBA" id="ARBA00022691"/>
    </source>
</evidence>
<dbReference type="InterPro" id="IPR020596">
    <property type="entry name" value="rRNA_Ade_Mease_Trfase_CS"/>
</dbReference>
<dbReference type="EMBL" id="FOSJ01000034">
    <property type="protein sequence ID" value="SFK43697.1"/>
    <property type="molecule type" value="Genomic_DNA"/>
</dbReference>
<dbReference type="SUPFAM" id="SSF53335">
    <property type="entry name" value="S-adenosyl-L-methionine-dependent methyltransferases"/>
    <property type="match status" value="1"/>
</dbReference>
<dbReference type="FunFam" id="3.40.50.150:FF:000023">
    <property type="entry name" value="Ribosomal RNA small subunit methyltransferase A"/>
    <property type="match status" value="1"/>
</dbReference>
<reference evidence="12" key="1">
    <citation type="submission" date="2016-10" db="EMBL/GenBank/DDBJ databases">
        <authorList>
            <person name="Varghese N."/>
            <person name="Submissions S."/>
        </authorList>
    </citation>
    <scope>NUCLEOTIDE SEQUENCE [LARGE SCALE GENOMIC DNA]</scope>
    <source>
        <strain evidence="12">DSM 16108</strain>
    </source>
</reference>
<comment type="function">
    <text evidence="8">Specifically dimethylates two adjacent adenosines (A1518 and A1519) in the loop of a conserved hairpin near the 3'-end of 16S rRNA in the 30S particle. May play a critical role in biogenesis of 30S subunits.</text>
</comment>
<dbReference type="Gene3D" id="1.10.8.100">
    <property type="entry name" value="Ribosomal RNA adenine dimethylase-like, domain 2"/>
    <property type="match status" value="1"/>
</dbReference>
<dbReference type="NCBIfam" id="TIGR00755">
    <property type="entry name" value="ksgA"/>
    <property type="match status" value="1"/>
</dbReference>
<evidence type="ECO:0000256" key="2">
    <source>
        <dbReference type="ARBA" id="ARBA00022552"/>
    </source>
</evidence>
<keyword evidence="3 8" id="KW-0489">Methyltransferase</keyword>
<keyword evidence="1 8" id="KW-0963">Cytoplasm</keyword>
<evidence type="ECO:0000256" key="8">
    <source>
        <dbReference type="HAMAP-Rule" id="MF_00607"/>
    </source>
</evidence>
<name>A0A1I3ZHX9_9LACT</name>
<organism evidence="11 12">
    <name type="scientific">Marinilactibacillus piezotolerans</name>
    <dbReference type="NCBI Taxonomy" id="258723"/>
    <lineage>
        <taxon>Bacteria</taxon>
        <taxon>Bacillati</taxon>
        <taxon>Bacillota</taxon>
        <taxon>Bacilli</taxon>
        <taxon>Lactobacillales</taxon>
        <taxon>Carnobacteriaceae</taxon>
        <taxon>Marinilactibacillus</taxon>
    </lineage>
</organism>
<keyword evidence="5 8" id="KW-0949">S-adenosyl-L-methionine</keyword>
<dbReference type="InterPro" id="IPR011530">
    <property type="entry name" value="rRNA_adenine_dimethylase"/>
</dbReference>
<dbReference type="Pfam" id="PF00398">
    <property type="entry name" value="RrnaAD"/>
    <property type="match status" value="1"/>
</dbReference>
<evidence type="ECO:0000256" key="9">
    <source>
        <dbReference type="PROSITE-ProRule" id="PRU01026"/>
    </source>
</evidence>
<comment type="catalytic activity">
    <reaction evidence="7">
        <text>adenosine(2085) in 23S rRNA + 2 S-adenosyl-L-methionine = N(6)-dimethyladenosine(2085) in 23S rRNA + 2 S-adenosyl-L-homocysteine + 2 H(+)</text>
        <dbReference type="Rhea" id="RHEA:42784"/>
        <dbReference type="Rhea" id="RHEA-COMP:10237"/>
        <dbReference type="Rhea" id="RHEA-COMP:10238"/>
        <dbReference type="ChEBI" id="CHEBI:15378"/>
        <dbReference type="ChEBI" id="CHEBI:57856"/>
        <dbReference type="ChEBI" id="CHEBI:59789"/>
        <dbReference type="ChEBI" id="CHEBI:74411"/>
        <dbReference type="ChEBI" id="CHEBI:74493"/>
        <dbReference type="EC" id="2.1.1.184"/>
    </reaction>
</comment>
<evidence type="ECO:0000313" key="12">
    <source>
        <dbReference type="Proteomes" id="UP000199589"/>
    </source>
</evidence>
<evidence type="ECO:0000259" key="10">
    <source>
        <dbReference type="SMART" id="SM00650"/>
    </source>
</evidence>
<dbReference type="InterPro" id="IPR020598">
    <property type="entry name" value="rRNA_Ade_methylase_Trfase_N"/>
</dbReference>
<evidence type="ECO:0000256" key="3">
    <source>
        <dbReference type="ARBA" id="ARBA00022603"/>
    </source>
</evidence>
<comment type="subcellular location">
    <subcellularLocation>
        <location evidence="8">Cytoplasm</location>
    </subcellularLocation>
</comment>
<comment type="catalytic activity">
    <reaction evidence="8">
        <text>adenosine(1518)/adenosine(1519) in 16S rRNA + 4 S-adenosyl-L-methionine = N(6)-dimethyladenosine(1518)/N(6)-dimethyladenosine(1519) in 16S rRNA + 4 S-adenosyl-L-homocysteine + 4 H(+)</text>
        <dbReference type="Rhea" id="RHEA:19609"/>
        <dbReference type="Rhea" id="RHEA-COMP:10232"/>
        <dbReference type="Rhea" id="RHEA-COMP:10233"/>
        <dbReference type="ChEBI" id="CHEBI:15378"/>
        <dbReference type="ChEBI" id="CHEBI:57856"/>
        <dbReference type="ChEBI" id="CHEBI:59789"/>
        <dbReference type="ChEBI" id="CHEBI:74411"/>
        <dbReference type="ChEBI" id="CHEBI:74493"/>
        <dbReference type="EC" id="2.1.1.182"/>
    </reaction>
</comment>
<dbReference type="InterPro" id="IPR023165">
    <property type="entry name" value="rRNA_Ade_diMease-like_C"/>
</dbReference>
<feature type="binding site" evidence="8 9">
    <location>
        <position position="79"/>
    </location>
    <ligand>
        <name>S-adenosyl-L-methionine</name>
        <dbReference type="ChEBI" id="CHEBI:59789"/>
    </ligand>
</feature>
<dbReference type="CDD" id="cd02440">
    <property type="entry name" value="AdoMet_MTases"/>
    <property type="match status" value="1"/>
</dbReference>
<dbReference type="STRING" id="258723.GCA_900169305_01160"/>
<dbReference type="Proteomes" id="UP000199589">
    <property type="component" value="Unassembled WGS sequence"/>
</dbReference>
<dbReference type="OrthoDB" id="9814755at2"/>
<feature type="binding site" evidence="8 9">
    <location>
        <position position="129"/>
    </location>
    <ligand>
        <name>S-adenosyl-L-methionine</name>
        <dbReference type="ChEBI" id="CHEBI:59789"/>
    </ligand>
</feature>
<keyword evidence="12" id="KW-1185">Reference proteome</keyword>
<comment type="similarity">
    <text evidence="8">Belongs to the class I-like SAM-binding methyltransferase superfamily. rRNA adenine N(6)-methyltransferase family. RsmA subfamily.</text>
</comment>
<dbReference type="HAMAP" id="MF_00607">
    <property type="entry name" value="16SrRNA_methyltr_A"/>
    <property type="match status" value="1"/>
</dbReference>
<dbReference type="GO" id="GO:0005829">
    <property type="term" value="C:cytosol"/>
    <property type="evidence" value="ECO:0007669"/>
    <property type="project" value="TreeGrafter"/>
</dbReference>
<proteinExistence type="inferred from homology"/>
<evidence type="ECO:0000256" key="6">
    <source>
        <dbReference type="ARBA" id="ARBA00022884"/>
    </source>
</evidence>
<keyword evidence="2 8" id="KW-0698">rRNA processing</keyword>
<dbReference type="InterPro" id="IPR029063">
    <property type="entry name" value="SAM-dependent_MTases_sf"/>
</dbReference>
<dbReference type="GO" id="GO:0052908">
    <property type="term" value="F:16S rRNA (adenine(1518)-N(6)/adenine(1519)-N(6))-dimethyltransferase activity"/>
    <property type="evidence" value="ECO:0007669"/>
    <property type="project" value="UniProtKB-EC"/>
</dbReference>
<feature type="binding site" evidence="8 9">
    <location>
        <position position="104"/>
    </location>
    <ligand>
        <name>S-adenosyl-L-methionine</name>
        <dbReference type="ChEBI" id="CHEBI:59789"/>
    </ligand>
</feature>
<feature type="domain" description="Ribosomal RNA adenine methylase transferase N-terminal" evidence="10">
    <location>
        <begin position="38"/>
        <end position="214"/>
    </location>
</feature>
<evidence type="ECO:0000256" key="1">
    <source>
        <dbReference type="ARBA" id="ARBA00022490"/>
    </source>
</evidence>
<dbReference type="PANTHER" id="PTHR11727:SF7">
    <property type="entry name" value="DIMETHYLADENOSINE TRANSFERASE-RELATED"/>
    <property type="match status" value="1"/>
</dbReference>
<dbReference type="SMART" id="SM00650">
    <property type="entry name" value="rADc"/>
    <property type="match status" value="1"/>
</dbReference>
<feature type="binding site" evidence="8 9">
    <location>
        <position position="31"/>
    </location>
    <ligand>
        <name>S-adenosyl-L-methionine</name>
        <dbReference type="ChEBI" id="CHEBI:59789"/>
    </ligand>
</feature>
<dbReference type="PANTHER" id="PTHR11727">
    <property type="entry name" value="DIMETHYLADENOSINE TRANSFERASE"/>
    <property type="match status" value="1"/>
</dbReference>
<evidence type="ECO:0000313" key="11">
    <source>
        <dbReference type="EMBL" id="SFK43697.1"/>
    </source>
</evidence>